<feature type="compositionally biased region" description="Low complexity" evidence="4">
    <location>
        <begin position="61"/>
        <end position="71"/>
    </location>
</feature>
<dbReference type="InterPro" id="IPR036322">
    <property type="entry name" value="WD40_repeat_dom_sf"/>
</dbReference>
<evidence type="ECO:0000313" key="6">
    <source>
        <dbReference type="Proteomes" id="UP001141806"/>
    </source>
</evidence>
<feature type="repeat" description="WD" evidence="3">
    <location>
        <begin position="350"/>
        <end position="379"/>
    </location>
</feature>
<feature type="compositionally biased region" description="Polar residues" evidence="4">
    <location>
        <begin position="42"/>
        <end position="60"/>
    </location>
</feature>
<dbReference type="Pfam" id="PF00400">
    <property type="entry name" value="WD40"/>
    <property type="match status" value="6"/>
</dbReference>
<dbReference type="CDD" id="cd00200">
    <property type="entry name" value="WD40"/>
    <property type="match status" value="1"/>
</dbReference>
<dbReference type="AlphaFoldDB" id="A0A9Q0K8K8"/>
<sequence length="476" mass="52206">MREESGATMIANANTLSRTKFGNLLHSDPGILTVPNEDEYPNRNSSASATSPAFNYDRNQMSPDSSPSNMSPWNVSTASPYIKSPWTRSSPLNPFDENFPANGLIGSLVREEGHIYSLAAVGDLLYTGSDSKNIRVWKNQKEFSGFKSNSGLVKAIVISGEKIFTGHQDGKIRVWRVSSKNSSVHRRAGTLPTLKDLIKSSMKPSNYVEVRRHRSALWIKHFDAISCLSLSEDQGLLYSGSWDKTLKVWRISDSKCLESVNAHDDAVNSVVAGFDGMVFTGSADGTVKVWRRELHGKGTKHFFLQTLLKQDSAVTALAVNPSSSVIYCGSSDGLVNFWEREKHLSHGGVLKGHKLAVLCLAAAGNLVFSGAADKTICVWRRDGGIHTCLSVLTGHTGPVKCLAVEEDLESTTDQRWIVYSGSLDKSVKVWRVSELAPDQQHMAAMQRQHVADSYASQVRLSTNTSFSFPGSGKKRH</sequence>
<keyword evidence="6" id="KW-1185">Reference proteome</keyword>
<dbReference type="PANTHER" id="PTHR22844">
    <property type="entry name" value="F-BOX AND WD40 DOMAIN PROTEIN"/>
    <property type="match status" value="1"/>
</dbReference>
<dbReference type="InterPro" id="IPR020472">
    <property type="entry name" value="WD40_PAC1"/>
</dbReference>
<keyword evidence="2" id="KW-0677">Repeat</keyword>
<feature type="repeat" description="WD" evidence="3">
    <location>
        <begin position="260"/>
        <end position="290"/>
    </location>
</feature>
<dbReference type="SMART" id="SM00320">
    <property type="entry name" value="WD40"/>
    <property type="match status" value="7"/>
</dbReference>
<accession>A0A9Q0K8K8</accession>
<dbReference type="PRINTS" id="PR00320">
    <property type="entry name" value="GPROTEINBRPT"/>
</dbReference>
<dbReference type="OrthoDB" id="674604at2759"/>
<dbReference type="FunFam" id="2.130.10.10:FF:001048">
    <property type="entry name" value="BnaA09g40460D protein"/>
    <property type="match status" value="1"/>
</dbReference>
<evidence type="ECO:0000313" key="5">
    <source>
        <dbReference type="EMBL" id="KAJ4965856.1"/>
    </source>
</evidence>
<evidence type="ECO:0000256" key="4">
    <source>
        <dbReference type="SAM" id="MobiDB-lite"/>
    </source>
</evidence>
<feature type="region of interest" description="Disordered" evidence="4">
    <location>
        <begin position="32"/>
        <end position="71"/>
    </location>
</feature>
<gene>
    <name evidence="5" type="ORF">NE237_017705</name>
</gene>
<dbReference type="PANTHER" id="PTHR22844:SF336">
    <property type="entry name" value="PROTEIN JINGUBANG"/>
    <property type="match status" value="1"/>
</dbReference>
<reference evidence="5" key="1">
    <citation type="journal article" date="2023" name="Plant J.">
        <title>The genome of the king protea, Protea cynaroides.</title>
        <authorList>
            <person name="Chang J."/>
            <person name="Duong T.A."/>
            <person name="Schoeman C."/>
            <person name="Ma X."/>
            <person name="Roodt D."/>
            <person name="Barker N."/>
            <person name="Li Z."/>
            <person name="Van de Peer Y."/>
            <person name="Mizrachi E."/>
        </authorList>
    </citation>
    <scope>NUCLEOTIDE SEQUENCE</scope>
    <source>
        <tissue evidence="5">Young leaves</tissue>
    </source>
</reference>
<comment type="caution">
    <text evidence="5">The sequence shown here is derived from an EMBL/GenBank/DDBJ whole genome shotgun (WGS) entry which is preliminary data.</text>
</comment>
<evidence type="ECO:0000256" key="3">
    <source>
        <dbReference type="PROSITE-ProRule" id="PRU00221"/>
    </source>
</evidence>
<evidence type="ECO:0000256" key="2">
    <source>
        <dbReference type="ARBA" id="ARBA00022737"/>
    </source>
</evidence>
<dbReference type="Proteomes" id="UP001141806">
    <property type="component" value="Unassembled WGS sequence"/>
</dbReference>
<dbReference type="FunFam" id="2.130.10.10:FF:000775">
    <property type="entry name" value="BnaA09g28200D protein"/>
    <property type="match status" value="1"/>
</dbReference>
<dbReference type="InterPro" id="IPR045182">
    <property type="entry name" value="JINGUBANG-like"/>
</dbReference>
<dbReference type="InterPro" id="IPR001680">
    <property type="entry name" value="WD40_rpt"/>
</dbReference>
<feature type="repeat" description="WD" evidence="3">
    <location>
        <begin position="392"/>
        <end position="433"/>
    </location>
</feature>
<dbReference type="Gene3D" id="2.130.10.10">
    <property type="entry name" value="YVTN repeat-like/Quinoprotein amine dehydrogenase"/>
    <property type="match status" value="3"/>
</dbReference>
<dbReference type="InterPro" id="IPR015943">
    <property type="entry name" value="WD40/YVTN_repeat-like_dom_sf"/>
</dbReference>
<proteinExistence type="predicted"/>
<evidence type="ECO:0000256" key="1">
    <source>
        <dbReference type="ARBA" id="ARBA00022574"/>
    </source>
</evidence>
<dbReference type="PROSITE" id="PS50294">
    <property type="entry name" value="WD_REPEATS_REGION"/>
    <property type="match status" value="3"/>
</dbReference>
<feature type="repeat" description="WD" evidence="3">
    <location>
        <begin position="307"/>
        <end position="339"/>
    </location>
</feature>
<dbReference type="PROSITE" id="PS50082">
    <property type="entry name" value="WD_REPEATS_2"/>
    <property type="match status" value="5"/>
</dbReference>
<feature type="repeat" description="WD" evidence="3">
    <location>
        <begin position="218"/>
        <end position="259"/>
    </location>
</feature>
<keyword evidence="1 3" id="KW-0853">WD repeat</keyword>
<dbReference type="SUPFAM" id="SSF50978">
    <property type="entry name" value="WD40 repeat-like"/>
    <property type="match status" value="1"/>
</dbReference>
<name>A0A9Q0K8K8_9MAGN</name>
<dbReference type="EMBL" id="JAMYWD010000007">
    <property type="protein sequence ID" value="KAJ4965856.1"/>
    <property type="molecule type" value="Genomic_DNA"/>
</dbReference>
<organism evidence="5 6">
    <name type="scientific">Protea cynaroides</name>
    <dbReference type="NCBI Taxonomy" id="273540"/>
    <lineage>
        <taxon>Eukaryota</taxon>
        <taxon>Viridiplantae</taxon>
        <taxon>Streptophyta</taxon>
        <taxon>Embryophyta</taxon>
        <taxon>Tracheophyta</taxon>
        <taxon>Spermatophyta</taxon>
        <taxon>Magnoliopsida</taxon>
        <taxon>Proteales</taxon>
        <taxon>Proteaceae</taxon>
        <taxon>Protea</taxon>
    </lineage>
</organism>
<protein>
    <submittedName>
        <fullName evidence="5">Uncharacterized protein</fullName>
    </submittedName>
</protein>